<dbReference type="InterPro" id="IPR020830">
    <property type="entry name" value="GlycerAld_3-P_DH_AS"/>
</dbReference>
<dbReference type="PIRSF" id="PIRSF000149">
    <property type="entry name" value="GAP_DH"/>
    <property type="match status" value="1"/>
</dbReference>
<feature type="binding site" evidence="5">
    <location>
        <position position="78"/>
    </location>
    <ligand>
        <name>NAD(+)</name>
        <dbReference type="ChEBI" id="CHEBI:57540"/>
    </ligand>
</feature>
<evidence type="ECO:0000256" key="1">
    <source>
        <dbReference type="ARBA" id="ARBA00007406"/>
    </source>
</evidence>
<dbReference type="InterPro" id="IPR020828">
    <property type="entry name" value="GlycerAld_3-P_DH_NAD(P)-bd"/>
</dbReference>
<feature type="site" description="Activates thiol group during catalysis" evidence="6">
    <location>
        <position position="179"/>
    </location>
</feature>
<comment type="similarity">
    <text evidence="1 7">Belongs to the glyceraldehyde-3-phosphate dehydrogenase family.</text>
</comment>
<evidence type="ECO:0000313" key="10">
    <source>
        <dbReference type="EMBL" id="SCM78536.1"/>
    </source>
</evidence>
<dbReference type="Gene3D" id="3.30.360.10">
    <property type="entry name" value="Dihydrodipicolinate Reductase, domain 2"/>
    <property type="match status" value="1"/>
</dbReference>
<dbReference type="SUPFAM" id="SSF51735">
    <property type="entry name" value="NAD(P)-binding Rossmann-fold domains"/>
    <property type="match status" value="1"/>
</dbReference>
<dbReference type="Gene3D" id="3.40.50.720">
    <property type="entry name" value="NAD(P)-binding Rossmann-like Domain"/>
    <property type="match status" value="1"/>
</dbReference>
<keyword evidence="5" id="KW-0547">Nucleotide-binding</keyword>
<evidence type="ECO:0000256" key="4">
    <source>
        <dbReference type="PIRSR" id="PIRSR000149-2"/>
    </source>
</evidence>
<dbReference type="GO" id="GO:0050661">
    <property type="term" value="F:NADP binding"/>
    <property type="evidence" value="ECO:0007669"/>
    <property type="project" value="InterPro"/>
</dbReference>
<feature type="binding site" evidence="4">
    <location>
        <begin position="151"/>
        <end position="153"/>
    </location>
    <ligand>
        <name>D-glyceraldehyde 3-phosphate</name>
        <dbReference type="ChEBI" id="CHEBI:59776"/>
    </ligand>
</feature>
<dbReference type="NCBIfam" id="TIGR01534">
    <property type="entry name" value="GAPDH-I"/>
    <property type="match status" value="1"/>
</dbReference>
<accession>A0A212LLZ4</accession>
<evidence type="ECO:0000256" key="5">
    <source>
        <dbReference type="PIRSR" id="PIRSR000149-3"/>
    </source>
</evidence>
<dbReference type="SMART" id="SM00846">
    <property type="entry name" value="Gp_dh_N"/>
    <property type="match status" value="1"/>
</dbReference>
<dbReference type="InterPro" id="IPR006424">
    <property type="entry name" value="Glyceraldehyde-3-P_DH_1"/>
</dbReference>
<feature type="binding site" evidence="4">
    <location>
        <position position="233"/>
    </location>
    <ligand>
        <name>D-glyceraldehyde 3-phosphate</name>
        <dbReference type="ChEBI" id="CHEBI:59776"/>
    </ligand>
</feature>
<dbReference type="EMBL" id="FMJE01000002">
    <property type="protein sequence ID" value="SCM78536.1"/>
    <property type="molecule type" value="Genomic_DNA"/>
</dbReference>
<dbReference type="PRINTS" id="PR00078">
    <property type="entry name" value="G3PDHDRGNASE"/>
</dbReference>
<keyword evidence="5" id="KW-0520">NAD</keyword>
<feature type="binding site" evidence="5">
    <location>
        <begin position="12"/>
        <end position="13"/>
    </location>
    <ligand>
        <name>NAD(+)</name>
        <dbReference type="ChEBI" id="CHEBI:57540"/>
    </ligand>
</feature>
<evidence type="ECO:0000256" key="7">
    <source>
        <dbReference type="RuleBase" id="RU000397"/>
    </source>
</evidence>
<dbReference type="InterPro" id="IPR020829">
    <property type="entry name" value="GlycerAld_3-P_DH_cat"/>
</dbReference>
<proteinExistence type="inferred from homology"/>
<evidence type="ECO:0000256" key="3">
    <source>
        <dbReference type="PIRSR" id="PIRSR000149-1"/>
    </source>
</evidence>
<feature type="binding site" evidence="5">
    <location>
        <position position="120"/>
    </location>
    <ligand>
        <name>NAD(+)</name>
        <dbReference type="ChEBI" id="CHEBI:57540"/>
    </ligand>
</feature>
<dbReference type="PANTHER" id="PTHR43148">
    <property type="entry name" value="GLYCERALDEHYDE-3-PHOSPHATE DEHYDROGENASE 2"/>
    <property type="match status" value="1"/>
</dbReference>
<dbReference type="CDD" id="cd18126">
    <property type="entry name" value="GAPDH_I_C"/>
    <property type="match status" value="1"/>
</dbReference>
<feature type="active site" description="Nucleophile" evidence="3">
    <location>
        <position position="152"/>
    </location>
</feature>
<name>A0A212LLZ4_9FIRM</name>
<gene>
    <name evidence="10" type="primary">gapA</name>
    <name evidence="10" type="ORF">KL86SPO_20091</name>
</gene>
<dbReference type="SUPFAM" id="SSF55347">
    <property type="entry name" value="Glyceraldehyde-3-phosphate dehydrogenase-like, C-terminal domain"/>
    <property type="match status" value="1"/>
</dbReference>
<evidence type="ECO:0000259" key="9">
    <source>
        <dbReference type="SMART" id="SM00846"/>
    </source>
</evidence>
<dbReference type="EC" id="1.2.1.-" evidence="8"/>
<dbReference type="InterPro" id="IPR036291">
    <property type="entry name" value="NAD(P)-bd_dom_sf"/>
</dbReference>
<dbReference type="Pfam" id="PF00044">
    <property type="entry name" value="Gp_dh_N"/>
    <property type="match status" value="1"/>
</dbReference>
<dbReference type="Pfam" id="PF02800">
    <property type="entry name" value="Gp_dh_C"/>
    <property type="match status" value="1"/>
</dbReference>
<protein>
    <recommendedName>
        <fullName evidence="8">Glyceraldehyde-3-phosphate dehydrogenase</fullName>
        <ecNumber evidence="8">1.2.1.-</ecNumber>
    </recommendedName>
</protein>
<dbReference type="RefSeq" id="WP_288183128.1">
    <property type="nucleotide sequence ID" value="NZ_LT608335.1"/>
</dbReference>
<evidence type="ECO:0000256" key="6">
    <source>
        <dbReference type="PIRSR" id="PIRSR000149-4"/>
    </source>
</evidence>
<evidence type="ECO:0000256" key="8">
    <source>
        <dbReference type="RuleBase" id="RU361160"/>
    </source>
</evidence>
<dbReference type="PROSITE" id="PS00071">
    <property type="entry name" value="GAPDH"/>
    <property type="match status" value="1"/>
</dbReference>
<feature type="binding site" evidence="5">
    <location>
        <position position="315"/>
    </location>
    <ligand>
        <name>NAD(+)</name>
        <dbReference type="ChEBI" id="CHEBI:57540"/>
    </ligand>
</feature>
<feature type="binding site" evidence="4">
    <location>
        <position position="182"/>
    </location>
    <ligand>
        <name>D-glyceraldehyde 3-phosphate</name>
        <dbReference type="ChEBI" id="CHEBI:59776"/>
    </ligand>
</feature>
<dbReference type="GO" id="GO:0016620">
    <property type="term" value="F:oxidoreductase activity, acting on the aldehyde or oxo group of donors, NAD or NADP as acceptor"/>
    <property type="evidence" value="ECO:0007669"/>
    <property type="project" value="InterPro"/>
</dbReference>
<dbReference type="InterPro" id="IPR020831">
    <property type="entry name" value="GlycerAld/Erythrose_P_DH"/>
</dbReference>
<dbReference type="AlphaFoldDB" id="A0A212LLZ4"/>
<feature type="domain" description="Glyceraldehyde 3-phosphate dehydrogenase NAD(P) binding" evidence="9">
    <location>
        <begin position="3"/>
        <end position="152"/>
    </location>
</feature>
<dbReference type="FunFam" id="3.40.50.720:FF:000001">
    <property type="entry name" value="Glyceraldehyde-3-phosphate dehydrogenase"/>
    <property type="match status" value="1"/>
</dbReference>
<evidence type="ECO:0000256" key="2">
    <source>
        <dbReference type="ARBA" id="ARBA00023002"/>
    </source>
</evidence>
<feature type="binding site" evidence="5">
    <location>
        <position position="34"/>
    </location>
    <ligand>
        <name>NAD(+)</name>
        <dbReference type="ChEBI" id="CHEBI:57540"/>
    </ligand>
</feature>
<reference evidence="10" key="1">
    <citation type="submission" date="2016-08" db="EMBL/GenBank/DDBJ databases">
        <authorList>
            <person name="Seilhamer J.J."/>
        </authorList>
    </citation>
    <scope>NUCLEOTIDE SEQUENCE</scope>
    <source>
        <strain evidence="10">86</strain>
    </source>
</reference>
<dbReference type="FunFam" id="3.30.360.10:FF:000002">
    <property type="entry name" value="Glyceraldehyde-3-phosphate dehydrogenase"/>
    <property type="match status" value="1"/>
</dbReference>
<sequence>MTIKVGINGFGRIGRNVFRVALNNPQFEIVAVNDLTDAKTLAHLLKYDSVHGTLAGDVKAVEGGIEVNGKLVKVLAEREPANLPWKAMGVDIVVESTGRFTEKDKAMAHIQAGAKKVIISAPAKNEDITIVMGVNQDKYDAANHHIISNASCTTNCLAPFAKVLHENFGIKSGLMTTVHAYTNDQNILDLPHKDLRRARAAGMSIIPTTTGAAKAVALVLPELKGKLNGFALRVPTPNVSITDLVAQLEKPATAEAVNAALKTAANGELKGIMAFAEEELVSKDYNGNPHSSIVDGPSTMMVGDNLVKVVSWYDNEWGYSNRVVDLINFIIGKGL</sequence>
<dbReference type="GO" id="GO:0006006">
    <property type="term" value="P:glucose metabolic process"/>
    <property type="evidence" value="ECO:0007669"/>
    <property type="project" value="InterPro"/>
</dbReference>
<organism evidence="10">
    <name type="scientific">uncultured Sporomusa sp</name>
    <dbReference type="NCBI Taxonomy" id="307249"/>
    <lineage>
        <taxon>Bacteria</taxon>
        <taxon>Bacillati</taxon>
        <taxon>Bacillota</taxon>
        <taxon>Negativicutes</taxon>
        <taxon>Selenomonadales</taxon>
        <taxon>Sporomusaceae</taxon>
        <taxon>Sporomusa</taxon>
        <taxon>environmental samples</taxon>
    </lineage>
</organism>
<dbReference type="GO" id="GO:0051287">
    <property type="term" value="F:NAD binding"/>
    <property type="evidence" value="ECO:0007669"/>
    <property type="project" value="InterPro"/>
</dbReference>
<dbReference type="CDD" id="cd05214">
    <property type="entry name" value="GAPDH_I_N"/>
    <property type="match status" value="1"/>
</dbReference>
<feature type="binding site" evidence="4">
    <location>
        <begin position="210"/>
        <end position="211"/>
    </location>
    <ligand>
        <name>D-glyceraldehyde 3-phosphate</name>
        <dbReference type="ChEBI" id="CHEBI:59776"/>
    </ligand>
</feature>
<keyword evidence="2 8" id="KW-0560">Oxidoreductase</keyword>